<sequence>MRQILTDFTNLFHVDRLSLLLMGLVAFVAISIASFSIRYLKGDRRQKTFFVNLLALVTTVFMMVCADHILILLLSWAVSNTLLARLMLHKREWEAARQSSILAIKNFALGFVFLGAALAILYNVTGETSIQAMLAKSIESKWLIAASIFLLLAAMTQSALWPFHRWLTSSLNSPTPVSAIMHAGLVNGGGFLLARFAPILTGQPAILNVIFIVGIITALLGTLWKLMQSDIKRMLACSTMSQMGFMIAQCGLGLFPAAVAHLCWHGLFKSYLFLSSGSAAKEKRIDLDYPPSVKDFSLALIYGIIAACMFSLSTGKQILVMDTTLFLKFLAMIAGVQFALPIIRGNAKGKLLLALLGAIVAGSFYGFSVRLVESVLEPLGISMPQQLNVFHFFAAALLTVSWLAMMFARPSKQTANPEWLLKKYVQMLNASQPHPSTITAHRNKYQF</sequence>
<evidence type="ECO:0000256" key="3">
    <source>
        <dbReference type="ARBA" id="ARBA00022989"/>
    </source>
</evidence>
<protein>
    <submittedName>
        <fullName evidence="9">Proton-conducting membrane transporter</fullName>
    </submittedName>
</protein>
<dbReference type="GO" id="GO:0042773">
    <property type="term" value="P:ATP synthesis coupled electron transport"/>
    <property type="evidence" value="ECO:0007669"/>
    <property type="project" value="InterPro"/>
</dbReference>
<keyword evidence="10" id="KW-1185">Reference proteome</keyword>
<evidence type="ECO:0000256" key="2">
    <source>
        <dbReference type="ARBA" id="ARBA00022692"/>
    </source>
</evidence>
<feature type="transmembrane region" description="Helical" evidence="6">
    <location>
        <begin position="142"/>
        <end position="163"/>
    </location>
</feature>
<dbReference type="PANTHER" id="PTHR42829:SF1">
    <property type="entry name" value="INORGANIC CARBON TRANSPORTER SUBUNIT DABB-RELATED"/>
    <property type="match status" value="1"/>
</dbReference>
<accession>A0A2S7SQ06</accession>
<feature type="transmembrane region" description="Helical" evidence="6">
    <location>
        <begin position="389"/>
        <end position="408"/>
    </location>
</feature>
<feature type="transmembrane region" description="Helical" evidence="6">
    <location>
        <begin position="351"/>
        <end position="369"/>
    </location>
</feature>
<dbReference type="GO" id="GO:0015990">
    <property type="term" value="P:electron transport coupled proton transport"/>
    <property type="evidence" value="ECO:0007669"/>
    <property type="project" value="TreeGrafter"/>
</dbReference>
<dbReference type="AlphaFoldDB" id="A0A2S7SQ06"/>
<dbReference type="GO" id="GO:0016020">
    <property type="term" value="C:membrane"/>
    <property type="evidence" value="ECO:0007669"/>
    <property type="project" value="UniProtKB-SubCell"/>
</dbReference>
<feature type="transmembrane region" description="Helical" evidence="6">
    <location>
        <begin position="246"/>
        <end position="274"/>
    </location>
</feature>
<feature type="transmembrane region" description="Helical" evidence="6">
    <location>
        <begin position="175"/>
        <end position="194"/>
    </location>
</feature>
<dbReference type="EMBL" id="PPSL01000009">
    <property type="protein sequence ID" value="PQJ08983.1"/>
    <property type="molecule type" value="Genomic_DNA"/>
</dbReference>
<name>A0A2S7SQ06_9BACT</name>
<evidence type="ECO:0000313" key="10">
    <source>
        <dbReference type="Proteomes" id="UP000239872"/>
    </source>
</evidence>
<gene>
    <name evidence="9" type="ORF">CJD36_021485</name>
</gene>
<feature type="transmembrane region" description="Helical" evidence="6">
    <location>
        <begin position="325"/>
        <end position="344"/>
    </location>
</feature>
<dbReference type="InterPro" id="IPR003945">
    <property type="entry name" value="NU5C-like"/>
</dbReference>
<dbReference type="GO" id="GO:0008137">
    <property type="term" value="F:NADH dehydrogenase (ubiquinone) activity"/>
    <property type="evidence" value="ECO:0007669"/>
    <property type="project" value="InterPro"/>
</dbReference>
<dbReference type="Pfam" id="PF00662">
    <property type="entry name" value="Proton_antipo_N"/>
    <property type="match status" value="1"/>
</dbReference>
<dbReference type="OrthoDB" id="9807568at2"/>
<feature type="transmembrane region" description="Helical" evidence="6">
    <location>
        <begin position="295"/>
        <end position="313"/>
    </location>
</feature>
<feature type="transmembrane region" description="Helical" evidence="6">
    <location>
        <begin position="99"/>
        <end position="122"/>
    </location>
</feature>
<feature type="domain" description="NADH:quinone oxidoreductase/Mrp antiporter transmembrane" evidence="7">
    <location>
        <begin position="66"/>
        <end position="336"/>
    </location>
</feature>
<comment type="caution">
    <text evidence="9">The sequence shown here is derived from an EMBL/GenBank/DDBJ whole genome shotgun (WGS) entry which is preliminary data.</text>
</comment>
<keyword evidence="2 5" id="KW-0812">Transmembrane</keyword>
<evidence type="ECO:0000256" key="4">
    <source>
        <dbReference type="ARBA" id="ARBA00023136"/>
    </source>
</evidence>
<evidence type="ECO:0000313" key="9">
    <source>
        <dbReference type="EMBL" id="PQJ08983.1"/>
    </source>
</evidence>
<dbReference type="PRINTS" id="PR01434">
    <property type="entry name" value="NADHDHGNASE5"/>
</dbReference>
<feature type="transmembrane region" description="Helical" evidence="6">
    <location>
        <begin position="49"/>
        <end position="79"/>
    </location>
</feature>
<evidence type="ECO:0000259" key="8">
    <source>
        <dbReference type="Pfam" id="PF00662"/>
    </source>
</evidence>
<dbReference type="Pfam" id="PF00361">
    <property type="entry name" value="Proton_antipo_M"/>
    <property type="match status" value="1"/>
</dbReference>
<dbReference type="GO" id="GO:0012505">
    <property type="term" value="C:endomembrane system"/>
    <property type="evidence" value="ECO:0007669"/>
    <property type="project" value="UniProtKB-SubCell"/>
</dbReference>
<keyword evidence="4 6" id="KW-0472">Membrane</keyword>
<keyword evidence="3 6" id="KW-1133">Transmembrane helix</keyword>
<dbReference type="Proteomes" id="UP000239872">
    <property type="component" value="Unassembled WGS sequence"/>
</dbReference>
<feature type="domain" description="NADH-Ubiquinone oxidoreductase (complex I) chain 5 N-terminal" evidence="8">
    <location>
        <begin position="12"/>
        <end position="50"/>
    </location>
</feature>
<dbReference type="InterPro" id="IPR001516">
    <property type="entry name" value="Proton_antipo_N"/>
</dbReference>
<dbReference type="InterPro" id="IPR001750">
    <property type="entry name" value="ND/Mrp_TM"/>
</dbReference>
<reference evidence="9 10" key="1">
    <citation type="submission" date="2018-01" db="EMBL/GenBank/DDBJ databases">
        <title>A novel member of the phylum Bacteroidetes isolated from glacier ice.</title>
        <authorList>
            <person name="Liu Q."/>
            <person name="Xin Y.-H."/>
        </authorList>
    </citation>
    <scope>NUCLEOTIDE SEQUENCE [LARGE SCALE GENOMIC DNA]</scope>
    <source>
        <strain evidence="9 10">RB1R16</strain>
    </source>
</reference>
<feature type="transmembrane region" description="Helical" evidence="6">
    <location>
        <begin position="17"/>
        <end position="37"/>
    </location>
</feature>
<organism evidence="9 10">
    <name type="scientific">Flavipsychrobacter stenotrophus</name>
    <dbReference type="NCBI Taxonomy" id="2077091"/>
    <lineage>
        <taxon>Bacteria</taxon>
        <taxon>Pseudomonadati</taxon>
        <taxon>Bacteroidota</taxon>
        <taxon>Chitinophagia</taxon>
        <taxon>Chitinophagales</taxon>
        <taxon>Chitinophagaceae</taxon>
        <taxon>Flavipsychrobacter</taxon>
    </lineage>
</organism>
<comment type="subcellular location">
    <subcellularLocation>
        <location evidence="1">Endomembrane system</location>
        <topology evidence="1">Multi-pass membrane protein</topology>
    </subcellularLocation>
    <subcellularLocation>
        <location evidence="5">Membrane</location>
        <topology evidence="5">Multi-pass membrane protein</topology>
    </subcellularLocation>
</comment>
<dbReference type="PANTHER" id="PTHR42829">
    <property type="entry name" value="NADH-UBIQUINONE OXIDOREDUCTASE CHAIN 5"/>
    <property type="match status" value="1"/>
</dbReference>
<feature type="transmembrane region" description="Helical" evidence="6">
    <location>
        <begin position="206"/>
        <end position="226"/>
    </location>
</feature>
<evidence type="ECO:0000256" key="1">
    <source>
        <dbReference type="ARBA" id="ARBA00004127"/>
    </source>
</evidence>
<evidence type="ECO:0000256" key="5">
    <source>
        <dbReference type="RuleBase" id="RU000320"/>
    </source>
</evidence>
<evidence type="ECO:0000256" key="6">
    <source>
        <dbReference type="SAM" id="Phobius"/>
    </source>
</evidence>
<proteinExistence type="predicted"/>
<dbReference type="GO" id="GO:0003954">
    <property type="term" value="F:NADH dehydrogenase activity"/>
    <property type="evidence" value="ECO:0007669"/>
    <property type="project" value="TreeGrafter"/>
</dbReference>
<evidence type="ECO:0000259" key="7">
    <source>
        <dbReference type="Pfam" id="PF00361"/>
    </source>
</evidence>
<dbReference type="RefSeq" id="WP_105041273.1">
    <property type="nucleotide sequence ID" value="NZ_PPSL01000009.1"/>
</dbReference>